<name>A0A6B0SQH0_9EURY</name>
<evidence type="ECO:0000256" key="1">
    <source>
        <dbReference type="SAM" id="Phobius"/>
    </source>
</evidence>
<feature type="transmembrane region" description="Helical" evidence="1">
    <location>
        <begin position="34"/>
        <end position="56"/>
    </location>
</feature>
<dbReference type="RefSeq" id="WP_159525448.1">
    <property type="nucleotide sequence ID" value="NZ_WUUU01000019.1"/>
</dbReference>
<gene>
    <name evidence="2" type="ORF">GRX66_04420</name>
</gene>
<keyword evidence="3" id="KW-1185">Reference proteome</keyword>
<evidence type="ECO:0000313" key="3">
    <source>
        <dbReference type="Proteomes" id="UP000471521"/>
    </source>
</evidence>
<dbReference type="Proteomes" id="UP000471521">
    <property type="component" value="Unassembled WGS sequence"/>
</dbReference>
<organism evidence="2 3">
    <name type="scientific">Halobacterium bonnevillei</name>
    <dbReference type="NCBI Taxonomy" id="2692200"/>
    <lineage>
        <taxon>Archaea</taxon>
        <taxon>Methanobacteriati</taxon>
        <taxon>Methanobacteriota</taxon>
        <taxon>Stenosarchaea group</taxon>
        <taxon>Halobacteria</taxon>
        <taxon>Halobacteriales</taxon>
        <taxon>Halobacteriaceae</taxon>
        <taxon>Halobacterium</taxon>
    </lineage>
</organism>
<comment type="caution">
    <text evidence="2">The sequence shown here is derived from an EMBL/GenBank/DDBJ whole genome shotgun (WGS) entry which is preliminary data.</text>
</comment>
<dbReference type="Pfam" id="PF04240">
    <property type="entry name" value="Caroten_synth"/>
    <property type="match status" value="1"/>
</dbReference>
<reference evidence="2 3" key="1">
    <citation type="submission" date="2019-12" db="EMBL/GenBank/DDBJ databases">
        <title>Isolation and characterization of three novel carbon monoxide-oxidizing members of Halobacteria from salione crusts and soils.</title>
        <authorList>
            <person name="Myers M.R."/>
            <person name="King G.M."/>
        </authorList>
    </citation>
    <scope>NUCLEOTIDE SEQUENCE [LARGE SCALE GENOMIC DNA]</scope>
    <source>
        <strain evidence="2 3">PCN9</strain>
    </source>
</reference>
<dbReference type="InterPro" id="IPR006311">
    <property type="entry name" value="TAT_signal"/>
</dbReference>
<keyword evidence="1" id="KW-0472">Membrane</keyword>
<accession>A0A6B0SQH0</accession>
<sequence>MSSVSDRTFVATTAGLGILALLHAVLTWPPAAAAAFFAGGAAIAFVGEAVVINLGLLEHHAGRKLLGVPLYVLFGWVGAVYVPFRIALLVTDGWLAVALGAVLATAYDVLVDNRGVEDGRWTYTDDLPGPRHGAVPWWNYAGWLLISSATAGLATVFL</sequence>
<dbReference type="InterPro" id="IPR007354">
    <property type="entry name" value="CruF-like"/>
</dbReference>
<evidence type="ECO:0000313" key="2">
    <source>
        <dbReference type="EMBL" id="MXR19879.1"/>
    </source>
</evidence>
<keyword evidence="1" id="KW-1133">Transmembrane helix</keyword>
<protein>
    <submittedName>
        <fullName evidence="2">Carotenoid biosynthesis protein</fullName>
    </submittedName>
</protein>
<feature type="transmembrane region" description="Helical" evidence="1">
    <location>
        <begin position="68"/>
        <end position="88"/>
    </location>
</feature>
<feature type="transmembrane region" description="Helical" evidence="1">
    <location>
        <begin position="94"/>
        <end position="111"/>
    </location>
</feature>
<feature type="transmembrane region" description="Helical" evidence="1">
    <location>
        <begin position="137"/>
        <end position="157"/>
    </location>
</feature>
<dbReference type="EMBL" id="WUUU01000019">
    <property type="protein sequence ID" value="MXR19879.1"/>
    <property type="molecule type" value="Genomic_DNA"/>
</dbReference>
<proteinExistence type="predicted"/>
<dbReference type="PROSITE" id="PS51318">
    <property type="entry name" value="TAT"/>
    <property type="match status" value="1"/>
</dbReference>
<keyword evidence="1" id="KW-0812">Transmembrane</keyword>
<dbReference type="AlphaFoldDB" id="A0A6B0SQH0"/>
<dbReference type="OrthoDB" id="107798at2157"/>